<dbReference type="AlphaFoldDB" id="A0AAE3MBU4"/>
<proteinExistence type="predicted"/>
<dbReference type="EMBL" id="JAPDPI010000007">
    <property type="protein sequence ID" value="MCW3805008.1"/>
    <property type="molecule type" value="Genomic_DNA"/>
</dbReference>
<dbReference type="Pfam" id="PF22550">
    <property type="entry name" value="CesT_Tir_1"/>
    <property type="match status" value="1"/>
</dbReference>
<keyword evidence="2" id="KW-1185">Reference proteome</keyword>
<accession>A0AAE3MBU4</accession>
<dbReference type="InterPro" id="IPR054345">
    <property type="entry name" value="Tir-like"/>
</dbReference>
<protein>
    <submittedName>
        <fullName evidence="1">YbjN domain-containing protein</fullName>
    </submittedName>
</protein>
<evidence type="ECO:0000313" key="2">
    <source>
        <dbReference type="Proteomes" id="UP001207408"/>
    </source>
</evidence>
<organism evidence="1 2">
    <name type="scientific">Plebeiibacterium marinum</name>
    <dbReference type="NCBI Taxonomy" id="2992111"/>
    <lineage>
        <taxon>Bacteria</taxon>
        <taxon>Pseudomonadati</taxon>
        <taxon>Bacteroidota</taxon>
        <taxon>Bacteroidia</taxon>
        <taxon>Marinilabiliales</taxon>
        <taxon>Marinilabiliaceae</taxon>
        <taxon>Plebeiibacterium</taxon>
    </lineage>
</organism>
<dbReference type="Gene3D" id="3.30.1460.10">
    <property type="match status" value="1"/>
</dbReference>
<dbReference type="Proteomes" id="UP001207408">
    <property type="component" value="Unassembled WGS sequence"/>
</dbReference>
<dbReference type="SUPFAM" id="SSF69635">
    <property type="entry name" value="Type III secretory system chaperone-like"/>
    <property type="match status" value="1"/>
</dbReference>
<gene>
    <name evidence="1" type="ORF">OM074_05185</name>
</gene>
<sequence>MSEYFNKVKNYLLDLEYRIVSEDVNEELVVIEKEEDGISNIVIDCEDSIVIIEGLLFEMSSGSEEIYKSLLKKNREIVHGAFTLDETGNRVIFRDTLQLENLDLNELEGTLNSLKLLLSEYSEELIEFSKA</sequence>
<name>A0AAE3MBU4_9BACT</name>
<reference evidence="1" key="1">
    <citation type="submission" date="2022-10" db="EMBL/GenBank/DDBJ databases">
        <authorList>
            <person name="Yu W.X."/>
        </authorList>
    </citation>
    <scope>NUCLEOTIDE SEQUENCE</scope>
    <source>
        <strain evidence="1">D04</strain>
    </source>
</reference>
<dbReference type="RefSeq" id="WP_301198230.1">
    <property type="nucleotide sequence ID" value="NZ_JAPDPI010000007.1"/>
</dbReference>
<comment type="caution">
    <text evidence="1">The sequence shown here is derived from an EMBL/GenBank/DDBJ whole genome shotgun (WGS) entry which is preliminary data.</text>
</comment>
<evidence type="ECO:0000313" key="1">
    <source>
        <dbReference type="EMBL" id="MCW3805008.1"/>
    </source>
</evidence>